<reference evidence="2" key="1">
    <citation type="journal article" date="2015" name="Nature">
        <title>Complex archaea that bridge the gap between prokaryotes and eukaryotes.</title>
        <authorList>
            <person name="Spang A."/>
            <person name="Saw J.H."/>
            <person name="Jorgensen S.L."/>
            <person name="Zaremba-Niedzwiedzka K."/>
            <person name="Martijn J."/>
            <person name="Lind A.E."/>
            <person name="van Eijk R."/>
            <person name="Schleper C."/>
            <person name="Guy L."/>
            <person name="Ettema T.J."/>
        </authorList>
    </citation>
    <scope>NUCLEOTIDE SEQUENCE</scope>
</reference>
<comment type="caution">
    <text evidence="2">The sequence shown here is derived from an EMBL/GenBank/DDBJ whole genome shotgun (WGS) entry which is preliminary data.</text>
</comment>
<evidence type="ECO:0000256" key="1">
    <source>
        <dbReference type="SAM" id="MobiDB-lite"/>
    </source>
</evidence>
<dbReference type="AlphaFoldDB" id="A0A0F9T9F2"/>
<feature type="region of interest" description="Disordered" evidence="1">
    <location>
        <begin position="121"/>
        <end position="146"/>
    </location>
</feature>
<gene>
    <name evidence="2" type="ORF">LCGC14_0376750</name>
</gene>
<dbReference type="EMBL" id="LAZR01000303">
    <property type="protein sequence ID" value="KKN75799.1"/>
    <property type="molecule type" value="Genomic_DNA"/>
</dbReference>
<accession>A0A0F9T9F2</accession>
<sequence length="367" mass="38312">MSQRVLRKYGVQTDIDFDVYKVDGVDLRTDWAPAQADCRIMKDGGAFQMCDNTAVTESGTYSIILTATEMQFASGVLKIVDAATKVFLDKVIIIETYGHASAQHAMDFDDADGSTLTEVGGDGAQLTEAGGDGDHLSEAGGTGDQFSGLPRSEADLTYIHGTALTETAGQLAAAFKKFFDVAAPTATALSLPDALPDAAGGLPVSDAGGLDLDTKLANTNEITAARMGALTDWINGGRLDLILDIIAADTTTDIPALIATAQNDLDTITGGSGVLIDTDAVDADALKADAVDEIWAKAMSDLAQGAPSATASVLVAINWLYEAFRNKSKTTATRITIYKDNTTTELARSTISDDATTFTKGEMATGV</sequence>
<name>A0A0F9T9F2_9ZZZZ</name>
<proteinExistence type="predicted"/>
<organism evidence="2">
    <name type="scientific">marine sediment metagenome</name>
    <dbReference type="NCBI Taxonomy" id="412755"/>
    <lineage>
        <taxon>unclassified sequences</taxon>
        <taxon>metagenomes</taxon>
        <taxon>ecological metagenomes</taxon>
    </lineage>
</organism>
<evidence type="ECO:0000313" key="2">
    <source>
        <dbReference type="EMBL" id="KKN75799.1"/>
    </source>
</evidence>
<protein>
    <submittedName>
        <fullName evidence="2">Uncharacterized protein</fullName>
    </submittedName>
</protein>